<evidence type="ECO:0000313" key="3">
    <source>
        <dbReference type="Proteomes" id="UP000002027"/>
    </source>
</evidence>
<feature type="transmembrane region" description="Helical" evidence="1">
    <location>
        <begin position="12"/>
        <end position="35"/>
    </location>
</feature>
<feature type="transmembrane region" description="Helical" evidence="1">
    <location>
        <begin position="119"/>
        <end position="144"/>
    </location>
</feature>
<feature type="transmembrane region" description="Helical" evidence="1">
    <location>
        <begin position="190"/>
        <end position="210"/>
    </location>
</feature>
<evidence type="ECO:0008006" key="4">
    <source>
        <dbReference type="Google" id="ProtNLM"/>
    </source>
</evidence>
<dbReference type="GO" id="GO:0005886">
    <property type="term" value="C:plasma membrane"/>
    <property type="evidence" value="ECO:0007669"/>
    <property type="project" value="UniProtKB-SubCell"/>
</dbReference>
<dbReference type="eggNOG" id="COG1277">
    <property type="taxonomic scope" value="Bacteria"/>
</dbReference>
<reference evidence="2 3" key="2">
    <citation type="journal article" date="2010" name="Stand. Genomic Sci.">
        <title>Complete genome sequence of Desulfohalobium retbaense type strain (HR(100)).</title>
        <authorList>
            <person name="Spring S."/>
            <person name="Nolan M."/>
            <person name="Lapidus A."/>
            <person name="Glavina Del Rio T."/>
            <person name="Copeland A."/>
            <person name="Tice H."/>
            <person name="Cheng J.F."/>
            <person name="Lucas S."/>
            <person name="Land M."/>
            <person name="Chen F."/>
            <person name="Bruce D."/>
            <person name="Goodwin L."/>
            <person name="Pitluck S."/>
            <person name="Ivanova N."/>
            <person name="Mavromatis K."/>
            <person name="Mikhailova N."/>
            <person name="Pati A."/>
            <person name="Chen A."/>
            <person name="Palaniappan K."/>
            <person name="Hauser L."/>
            <person name="Chang Y.J."/>
            <person name="Jeffries C.D."/>
            <person name="Munk C."/>
            <person name="Kiss H."/>
            <person name="Chain P."/>
            <person name="Han C."/>
            <person name="Brettin T."/>
            <person name="Detter J.C."/>
            <person name="Schuler E."/>
            <person name="Goker M."/>
            <person name="Rohde M."/>
            <person name="Bristow J."/>
            <person name="Eisen J.A."/>
            <person name="Markowitz V."/>
            <person name="Hugenholtz P."/>
            <person name="Kyrpides N.C."/>
            <person name="Klenk H.P."/>
        </authorList>
    </citation>
    <scope>NUCLEOTIDE SEQUENCE [LARGE SCALE GENOMIC DNA]</scope>
    <source>
        <strain evidence="3">ATCC 49802 / DSM 20745 / S 6022</strain>
    </source>
</reference>
<dbReference type="OrthoDB" id="66636at2"/>
<dbReference type="FunCoup" id="D1C4N4">
    <property type="interactions" value="170"/>
</dbReference>
<sequence length="265" mass="28329">MSVVMLRRATRDLQFTVLWYGLGLFLYGVFILLLYPTVRDNTEMLDQYLQAFPPAVQAAFGISDMGTFAGFVGAEYLNVVWPLIVGVFVIMTGAGLVAQEIDRGTVEFWLSVPETRTRLLLGKLGAFLAGIVALVAITLLGLVIGGALVGEAIGPAPLLATGVVLLSFPVAVGGYSVLLSSLSSDRGRPAGLAAGITLLFYVLWVVSSLSERWDWLRYLSIFTAFEPQEALASGTIPIGVLVLFAIGIVSALGALVIFERRDVIA</sequence>
<dbReference type="Proteomes" id="UP000002027">
    <property type="component" value="Chromosome 1"/>
</dbReference>
<dbReference type="InParanoid" id="D1C4N4"/>
<dbReference type="HOGENOM" id="CLU_064090_3_0_0"/>
<evidence type="ECO:0000256" key="1">
    <source>
        <dbReference type="SAM" id="Phobius"/>
    </source>
</evidence>
<evidence type="ECO:0000313" key="2">
    <source>
        <dbReference type="EMBL" id="ACZ39201.1"/>
    </source>
</evidence>
<organism evidence="2 3">
    <name type="scientific">Sphaerobacter thermophilus (strain ATCC 49802 / DSM 20745 / KCCM 41009 / NCIMB 13125 / S 6022)</name>
    <dbReference type="NCBI Taxonomy" id="479434"/>
    <lineage>
        <taxon>Bacteria</taxon>
        <taxon>Pseudomonadati</taxon>
        <taxon>Thermomicrobiota</taxon>
        <taxon>Thermomicrobia</taxon>
        <taxon>Sphaerobacterales</taxon>
        <taxon>Sphaerobacterineae</taxon>
        <taxon>Sphaerobacteraceae</taxon>
        <taxon>Sphaerobacter</taxon>
    </lineage>
</organism>
<keyword evidence="1" id="KW-1133">Transmembrane helix</keyword>
<dbReference type="RefSeq" id="WP_012872247.1">
    <property type="nucleotide sequence ID" value="NC_013523.1"/>
</dbReference>
<feature type="transmembrane region" description="Helical" evidence="1">
    <location>
        <begin position="230"/>
        <end position="258"/>
    </location>
</feature>
<dbReference type="STRING" id="479434.Sthe_1767"/>
<dbReference type="PANTHER" id="PTHR37305:SF2">
    <property type="entry name" value="BACITRACIN TRANSPORT PERMEASE PROTEIN BCRB"/>
    <property type="match status" value="1"/>
</dbReference>
<feature type="transmembrane region" description="Helical" evidence="1">
    <location>
        <begin position="156"/>
        <end position="178"/>
    </location>
</feature>
<keyword evidence="1" id="KW-0812">Transmembrane</keyword>
<dbReference type="PANTHER" id="PTHR37305">
    <property type="entry name" value="INTEGRAL MEMBRANE PROTEIN-RELATED"/>
    <property type="match status" value="1"/>
</dbReference>
<protein>
    <recommendedName>
        <fullName evidence="4">ABC-2 type transport system permease protein</fullName>
    </recommendedName>
</protein>
<gene>
    <name evidence="2" type="ordered locus">Sthe_1767</name>
</gene>
<keyword evidence="1" id="KW-0472">Membrane</keyword>
<reference evidence="3" key="1">
    <citation type="submission" date="2009-11" db="EMBL/GenBank/DDBJ databases">
        <title>The complete chromosome 1 of Sphaerobacter thermophilus DSM 20745.</title>
        <authorList>
            <person name="Lucas S."/>
            <person name="Copeland A."/>
            <person name="Lapidus A."/>
            <person name="Glavina del Rio T."/>
            <person name="Dalin E."/>
            <person name="Tice H."/>
            <person name="Bruce D."/>
            <person name="Goodwin L."/>
            <person name="Pitluck S."/>
            <person name="Kyrpides N."/>
            <person name="Mavromatis K."/>
            <person name="Ivanova N."/>
            <person name="Mikhailova N."/>
            <person name="LaButti K.M."/>
            <person name="Clum A."/>
            <person name="Sun H.I."/>
            <person name="Brettin T."/>
            <person name="Detter J.C."/>
            <person name="Han C."/>
            <person name="Larimer F."/>
            <person name="Land M."/>
            <person name="Hauser L."/>
            <person name="Markowitz V."/>
            <person name="Cheng J.F."/>
            <person name="Hugenholtz P."/>
            <person name="Woyke T."/>
            <person name="Wu D."/>
            <person name="Steenblock K."/>
            <person name="Schneider S."/>
            <person name="Pukall R."/>
            <person name="Goeker M."/>
            <person name="Klenk H.P."/>
            <person name="Eisen J.A."/>
        </authorList>
    </citation>
    <scope>NUCLEOTIDE SEQUENCE [LARGE SCALE GENOMIC DNA]</scope>
    <source>
        <strain evidence="3">ATCC 49802 / DSM 20745 / S 6022</strain>
    </source>
</reference>
<dbReference type="EMBL" id="CP001823">
    <property type="protein sequence ID" value="ACZ39201.1"/>
    <property type="molecule type" value="Genomic_DNA"/>
</dbReference>
<dbReference type="Pfam" id="PF12679">
    <property type="entry name" value="ABC2_membrane_2"/>
    <property type="match status" value="1"/>
</dbReference>
<accession>D1C4N4</accession>
<name>D1C4N4_SPHTD</name>
<feature type="transmembrane region" description="Helical" evidence="1">
    <location>
        <begin position="79"/>
        <end position="98"/>
    </location>
</feature>
<dbReference type="AlphaFoldDB" id="D1C4N4"/>
<keyword evidence="3" id="KW-1185">Reference proteome</keyword>
<proteinExistence type="predicted"/>
<dbReference type="GO" id="GO:0140359">
    <property type="term" value="F:ABC-type transporter activity"/>
    <property type="evidence" value="ECO:0007669"/>
    <property type="project" value="InterPro"/>
</dbReference>
<dbReference type="KEGG" id="sti:Sthe_1767"/>